<name>A0ABY1Q5K9_9BACT</name>
<evidence type="ECO:0000313" key="3">
    <source>
        <dbReference type="Proteomes" id="UP001158067"/>
    </source>
</evidence>
<evidence type="ECO:0000256" key="1">
    <source>
        <dbReference type="SAM" id="MobiDB-lite"/>
    </source>
</evidence>
<feature type="region of interest" description="Disordered" evidence="1">
    <location>
        <begin position="1"/>
        <end position="31"/>
    </location>
</feature>
<gene>
    <name evidence="2" type="ORF">SAMN06265222_106213</name>
</gene>
<organism evidence="2 3">
    <name type="scientific">Neorhodopirellula lusitana</name>
    <dbReference type="NCBI Taxonomy" id="445327"/>
    <lineage>
        <taxon>Bacteria</taxon>
        <taxon>Pseudomonadati</taxon>
        <taxon>Planctomycetota</taxon>
        <taxon>Planctomycetia</taxon>
        <taxon>Pirellulales</taxon>
        <taxon>Pirellulaceae</taxon>
        <taxon>Neorhodopirellula</taxon>
    </lineage>
</organism>
<evidence type="ECO:0000313" key="2">
    <source>
        <dbReference type="EMBL" id="SMP59339.1"/>
    </source>
</evidence>
<proteinExistence type="predicted"/>
<accession>A0ABY1Q5K9</accession>
<protein>
    <submittedName>
        <fullName evidence="2">Uncharacterized protein</fullName>
    </submittedName>
</protein>
<keyword evidence="3" id="KW-1185">Reference proteome</keyword>
<reference evidence="2 3" key="1">
    <citation type="submission" date="2017-05" db="EMBL/GenBank/DDBJ databases">
        <authorList>
            <person name="Varghese N."/>
            <person name="Submissions S."/>
        </authorList>
    </citation>
    <scope>NUCLEOTIDE SEQUENCE [LARGE SCALE GENOMIC DNA]</scope>
    <source>
        <strain evidence="2 3">DSM 25457</strain>
    </source>
</reference>
<sequence length="73" mass="8172">MEWQGMNSRQPNSRGQDRRDPESSRNPQLQLGLTIMCGREGSVENASVLPQSRWICNLGGRPQNSDSDGLRTD</sequence>
<dbReference type="Proteomes" id="UP001158067">
    <property type="component" value="Unassembled WGS sequence"/>
</dbReference>
<dbReference type="EMBL" id="FXUG01000006">
    <property type="protein sequence ID" value="SMP59339.1"/>
    <property type="molecule type" value="Genomic_DNA"/>
</dbReference>
<comment type="caution">
    <text evidence="2">The sequence shown here is derived from an EMBL/GenBank/DDBJ whole genome shotgun (WGS) entry which is preliminary data.</text>
</comment>
<feature type="compositionally biased region" description="Polar residues" evidence="1">
    <location>
        <begin position="1"/>
        <end position="14"/>
    </location>
</feature>